<feature type="transmembrane region" description="Helical" evidence="7">
    <location>
        <begin position="206"/>
        <end position="228"/>
    </location>
</feature>
<reference evidence="10" key="1">
    <citation type="submission" date="2016-06" db="UniProtKB">
        <authorList>
            <consortium name="WormBaseParasite"/>
        </authorList>
    </citation>
    <scope>IDENTIFICATION</scope>
</reference>
<dbReference type="GO" id="GO:0016020">
    <property type="term" value="C:membrane"/>
    <property type="evidence" value="ECO:0007669"/>
    <property type="project" value="UniProtKB-SubCell"/>
</dbReference>
<dbReference type="GO" id="GO:0015658">
    <property type="term" value="F:branched-chain amino acid transmembrane transporter activity"/>
    <property type="evidence" value="ECO:0007669"/>
    <property type="project" value="InterPro"/>
</dbReference>
<evidence type="ECO:0000256" key="6">
    <source>
        <dbReference type="RuleBase" id="RU000488"/>
    </source>
</evidence>
<dbReference type="AlphaFoldDB" id="A0A183IHI6"/>
<evidence type="ECO:0000313" key="9">
    <source>
        <dbReference type="Proteomes" id="UP000270296"/>
    </source>
</evidence>
<dbReference type="InterPro" id="IPR023395">
    <property type="entry name" value="MCP_dom_sf"/>
</dbReference>
<dbReference type="PANTHER" id="PTHR46314">
    <property type="entry name" value="SOLUTE CARRIER FAMILY 25 MEMBER 44"/>
    <property type="match status" value="1"/>
</dbReference>
<dbReference type="PROSITE" id="PS50920">
    <property type="entry name" value="SOLCAR"/>
    <property type="match status" value="3"/>
</dbReference>
<evidence type="ECO:0000256" key="7">
    <source>
        <dbReference type="SAM" id="Phobius"/>
    </source>
</evidence>
<keyword evidence="6" id="KW-0813">Transport</keyword>
<proteinExistence type="inferred from homology"/>
<keyword evidence="7" id="KW-1133">Transmembrane helix</keyword>
<feature type="repeat" description="Solcar" evidence="5">
    <location>
        <begin position="116"/>
        <end position="231"/>
    </location>
</feature>
<keyword evidence="9" id="KW-1185">Reference proteome</keyword>
<dbReference type="Pfam" id="PF00153">
    <property type="entry name" value="Mito_carr"/>
    <property type="match status" value="3"/>
</dbReference>
<dbReference type="InterPro" id="IPR042164">
    <property type="entry name" value="SLC25A44"/>
</dbReference>
<evidence type="ECO:0000313" key="8">
    <source>
        <dbReference type="EMBL" id="VDO99942.1"/>
    </source>
</evidence>
<evidence type="ECO:0000256" key="1">
    <source>
        <dbReference type="ARBA" id="ARBA00004141"/>
    </source>
</evidence>
<organism evidence="10">
    <name type="scientific">Soboliphyme baturini</name>
    <dbReference type="NCBI Taxonomy" id="241478"/>
    <lineage>
        <taxon>Eukaryota</taxon>
        <taxon>Metazoa</taxon>
        <taxon>Ecdysozoa</taxon>
        <taxon>Nematoda</taxon>
        <taxon>Enoplea</taxon>
        <taxon>Dorylaimia</taxon>
        <taxon>Dioctophymatida</taxon>
        <taxon>Dioctophymatoidea</taxon>
        <taxon>Soboliphymatidae</taxon>
        <taxon>Soboliphyme</taxon>
    </lineage>
</organism>
<feature type="repeat" description="Solcar" evidence="5">
    <location>
        <begin position="241"/>
        <end position="322"/>
    </location>
</feature>
<dbReference type="InterPro" id="IPR018108">
    <property type="entry name" value="MCP_transmembrane"/>
</dbReference>
<reference evidence="8 9" key="2">
    <citation type="submission" date="2018-11" db="EMBL/GenBank/DDBJ databases">
        <authorList>
            <consortium name="Pathogen Informatics"/>
        </authorList>
    </citation>
    <scope>NUCLEOTIDE SEQUENCE [LARGE SCALE GENOMIC DNA]</scope>
</reference>
<evidence type="ECO:0000256" key="5">
    <source>
        <dbReference type="PROSITE-ProRule" id="PRU00282"/>
    </source>
</evidence>
<dbReference type="GO" id="GO:0005739">
    <property type="term" value="C:mitochondrion"/>
    <property type="evidence" value="ECO:0007669"/>
    <property type="project" value="InterPro"/>
</dbReference>
<dbReference type="OrthoDB" id="250329at2759"/>
<keyword evidence="4 5" id="KW-0472">Membrane</keyword>
<dbReference type="Gene3D" id="1.50.40.10">
    <property type="entry name" value="Mitochondrial carrier domain"/>
    <property type="match status" value="2"/>
</dbReference>
<comment type="subcellular location">
    <subcellularLocation>
        <location evidence="1">Membrane</location>
        <topology evidence="1">Multi-pass membrane protein</topology>
    </subcellularLocation>
</comment>
<dbReference type="GO" id="GO:0009083">
    <property type="term" value="P:branched-chain amino acid catabolic process"/>
    <property type="evidence" value="ECO:0007669"/>
    <property type="project" value="InterPro"/>
</dbReference>
<name>A0A183IHI6_9BILA</name>
<dbReference type="PANTHER" id="PTHR46314:SF2">
    <property type="entry name" value="SOLUTE CARRIER FAMILY 25 MEMBER 44"/>
    <property type="match status" value="1"/>
</dbReference>
<keyword evidence="3 5" id="KW-0812">Transmembrane</keyword>
<evidence type="ECO:0000256" key="3">
    <source>
        <dbReference type="ARBA" id="ARBA00022692"/>
    </source>
</evidence>
<comment type="similarity">
    <text evidence="2 6">Belongs to the mitochondrial carrier (TC 2.A.29) family.</text>
</comment>
<evidence type="ECO:0000313" key="10">
    <source>
        <dbReference type="WBParaSite" id="SBAD_0000322701-mRNA-1"/>
    </source>
</evidence>
<dbReference type="EMBL" id="UZAM01007560">
    <property type="protein sequence ID" value="VDO99942.1"/>
    <property type="molecule type" value="Genomic_DNA"/>
</dbReference>
<evidence type="ECO:0000256" key="4">
    <source>
        <dbReference type="ARBA" id="ARBA00023136"/>
    </source>
</evidence>
<accession>A0A183IHI6</accession>
<dbReference type="WBParaSite" id="SBAD_0000322701-mRNA-1">
    <property type="protein sequence ID" value="SBAD_0000322701-mRNA-1"/>
    <property type="gene ID" value="SBAD_0000322701"/>
</dbReference>
<sequence length="334" mass="37156">MASLDLSNTCQPKQVEVIEWDMMKKSKFASLNIMSSLGVRALLYPLTLVKTRMQVTSKGGPYRGALATLSGILREEGPTALYRGFWINSFQVCSGLTYVLTYERVRDLLASGGVKSSELKAFIGGGFASVTGQLILVPLDIISQHMMVFSRCTAGRIGLAMVPLRGQTDALGIAARLRESPSSSLTLVICREIYIRDGLIKGFYRGYFASLMCYAPSSALFWLCYHIYSKNFKLIADGRVPVMFANGLAAPLSGLTVAITTNFLDVFRTNIQVLRTGWLETCVNLWTKDRWNVFTKGLSARMMSTVLSSFFYLTSYEIIKRLSVHSELRDSISW</sequence>
<dbReference type="Proteomes" id="UP000270296">
    <property type="component" value="Unassembled WGS sequence"/>
</dbReference>
<feature type="repeat" description="Solcar" evidence="5">
    <location>
        <begin position="24"/>
        <end position="108"/>
    </location>
</feature>
<evidence type="ECO:0000256" key="2">
    <source>
        <dbReference type="ARBA" id="ARBA00006375"/>
    </source>
</evidence>
<protein>
    <submittedName>
        <fullName evidence="10">Mitochondrial carrier protein</fullName>
    </submittedName>
</protein>
<dbReference type="SUPFAM" id="SSF103506">
    <property type="entry name" value="Mitochondrial carrier"/>
    <property type="match status" value="1"/>
</dbReference>
<gene>
    <name evidence="8" type="ORF">SBAD_LOCUS3081</name>
</gene>
<feature type="transmembrane region" description="Helical" evidence="7">
    <location>
        <begin position="248"/>
        <end position="267"/>
    </location>
</feature>